<dbReference type="GO" id="GO:0016874">
    <property type="term" value="F:ligase activity"/>
    <property type="evidence" value="ECO:0007669"/>
    <property type="project" value="UniProtKB-KW"/>
</dbReference>
<reference evidence="1 2" key="1">
    <citation type="submission" date="2024-09" db="EMBL/GenBank/DDBJ databases">
        <authorList>
            <person name="Sun Q."/>
            <person name="Mori K."/>
        </authorList>
    </citation>
    <scope>NUCLEOTIDE SEQUENCE [LARGE SCALE GENOMIC DNA]</scope>
    <source>
        <strain evidence="1 2">CICC 10874</strain>
    </source>
</reference>
<keyword evidence="2" id="KW-1185">Reference proteome</keyword>
<evidence type="ECO:0000313" key="1">
    <source>
        <dbReference type="EMBL" id="MFC0674569.1"/>
    </source>
</evidence>
<sequence length="174" mass="18175">METESVALLVSALSLVLAALALGWQIAQYLLSAGRPKATLLHGLVSPSGVYSGTVRADGNGFDLGGLRGQGTSGFDAVGIQVTNHGRAPVIIESVKLLPRGGAMSLVPVGERVGPDLPHKLEPGANASWFLDLDHAARLAAASREVLKERVSGVYMTAQLGTGRTVRTRQTLRV</sequence>
<protein>
    <submittedName>
        <fullName evidence="1">Phosphoribosylamine--glycine ligase</fullName>
    </submittedName>
</protein>
<comment type="caution">
    <text evidence="1">The sequence shown here is derived from an EMBL/GenBank/DDBJ whole genome shotgun (WGS) entry which is preliminary data.</text>
</comment>
<name>A0ABV6RC62_9MICO</name>
<dbReference type="Proteomes" id="UP001589793">
    <property type="component" value="Unassembled WGS sequence"/>
</dbReference>
<dbReference type="RefSeq" id="WP_376980782.1">
    <property type="nucleotide sequence ID" value="NZ_JBHLSV010000012.1"/>
</dbReference>
<keyword evidence="1" id="KW-0436">Ligase</keyword>
<dbReference type="EMBL" id="JBHLSV010000012">
    <property type="protein sequence ID" value="MFC0674569.1"/>
    <property type="molecule type" value="Genomic_DNA"/>
</dbReference>
<organism evidence="1 2">
    <name type="scientific">Brachybacterium hainanense</name>
    <dbReference type="NCBI Taxonomy" id="1541174"/>
    <lineage>
        <taxon>Bacteria</taxon>
        <taxon>Bacillati</taxon>
        <taxon>Actinomycetota</taxon>
        <taxon>Actinomycetes</taxon>
        <taxon>Micrococcales</taxon>
        <taxon>Dermabacteraceae</taxon>
        <taxon>Brachybacterium</taxon>
    </lineage>
</organism>
<proteinExistence type="predicted"/>
<gene>
    <name evidence="1" type="ORF">ACFFF6_11440</name>
</gene>
<evidence type="ECO:0000313" key="2">
    <source>
        <dbReference type="Proteomes" id="UP001589793"/>
    </source>
</evidence>
<accession>A0ABV6RC62</accession>